<evidence type="ECO:0000313" key="1">
    <source>
        <dbReference type="EMBL" id="MCD1294499.1"/>
    </source>
</evidence>
<reference evidence="1 2" key="1">
    <citation type="submission" date="2017-11" db="EMBL/GenBank/DDBJ databases">
        <title>Isolation and Characterization of Family Methanocellaceae Species from Potential Methane Hydrate Area Offshore Southwestern Taiwan.</title>
        <authorList>
            <person name="Zhang W.-L."/>
            <person name="Chen W.-C."/>
            <person name="Lai M.-C."/>
            <person name="Chen S.-C."/>
        </authorList>
    </citation>
    <scope>NUCLEOTIDE SEQUENCE [LARGE SCALE GENOMIC DNA]</scope>
    <source>
        <strain evidence="1 2">CWC-04</strain>
    </source>
</reference>
<gene>
    <name evidence="1" type="ORF">CUJ83_05730</name>
</gene>
<organism evidence="1 2">
    <name type="scientific">Methanooceanicella nereidis</name>
    <dbReference type="NCBI Taxonomy" id="2052831"/>
    <lineage>
        <taxon>Archaea</taxon>
        <taxon>Methanobacteriati</taxon>
        <taxon>Methanobacteriota</taxon>
        <taxon>Stenosarchaea group</taxon>
        <taxon>Methanomicrobia</taxon>
        <taxon>Methanocellales</taxon>
        <taxon>Methanocellaceae</taxon>
        <taxon>Methanooceanicella</taxon>
    </lineage>
</organism>
<name>A0AAP2RBK3_9EURY</name>
<keyword evidence="2" id="KW-1185">Reference proteome</keyword>
<dbReference type="SUPFAM" id="SSF51445">
    <property type="entry name" value="(Trans)glycosidases"/>
    <property type="match status" value="1"/>
</dbReference>
<dbReference type="Gene3D" id="3.20.20.80">
    <property type="entry name" value="Glycosidases"/>
    <property type="match status" value="1"/>
</dbReference>
<evidence type="ECO:0000313" key="2">
    <source>
        <dbReference type="Proteomes" id="UP001320159"/>
    </source>
</evidence>
<dbReference type="PROSITE" id="PS51257">
    <property type="entry name" value="PROKAR_LIPOPROTEIN"/>
    <property type="match status" value="1"/>
</dbReference>
<accession>A0AAP2RBK3</accession>
<evidence type="ECO:0008006" key="3">
    <source>
        <dbReference type="Google" id="ProtNLM"/>
    </source>
</evidence>
<dbReference type="InterPro" id="IPR017853">
    <property type="entry name" value="GH"/>
</dbReference>
<proteinExistence type="predicted"/>
<dbReference type="EMBL" id="PGCK01000004">
    <property type="protein sequence ID" value="MCD1294499.1"/>
    <property type="molecule type" value="Genomic_DNA"/>
</dbReference>
<dbReference type="AlphaFoldDB" id="A0AAP2RBK3"/>
<comment type="caution">
    <text evidence="1">The sequence shown here is derived from an EMBL/GenBank/DDBJ whole genome shotgun (WGS) entry which is preliminary data.</text>
</comment>
<protein>
    <recommendedName>
        <fullName evidence="3">Glycoside hydrolase family 42 N-terminal domain-containing protein</fullName>
    </recommendedName>
</protein>
<dbReference type="RefSeq" id="WP_230741331.1">
    <property type="nucleotide sequence ID" value="NZ_PGCK01000004.1"/>
</dbReference>
<dbReference type="Proteomes" id="UP001320159">
    <property type="component" value="Unassembled WGS sequence"/>
</dbReference>
<sequence length="563" mass="63685">MIFKDSKITAILLIVIILAGFVTAGGCLMAEQEKTLTGMPPEQNDIISKVYNGSIIIGIEYAMPGMAETFSELGVDAVKYYPDEISWERMQETRYSPIDFRRMDRFVREYQDAGFKDLVITLKTEGSWAIKDPIRNYSPKPENLDDYEKWVRAIVERYDKDGTDDMPGLKEPVMLYEIGSQFSDLEPEPAYDYIIMLERAYRAAHNASDDVIVTHAAFIVTTAFKDDPGPGDYEASFDSVDKRIMSHSLSDIRKVLDRPDIFDAVNFHAVGDPYEIEKTVKWLDYEMDQRGYKKPVIIGDTAATPFIAWGPATVWDKEPSRMGILIPPATEEDRYRLSKFFQRLIEGDKDTRNWTQSFVASDMVKKVIVASEQDVMLIDTALMEDLTLFKSELYRGASGISPWGGMALTNISTSDQERTIIELRPLFYALKQLNKNIGDYTSVERVPTSDDSIRLYKYNKDNRTVWVAWYEPGKLLLPGDEVAPQQLQVVTNATSIVVERSIVRKGQVWPDMDIVKPENGIAVIDIDTEPAYIRADGTVYSIEDVKKINSEPATTSSALVLGS</sequence>